<evidence type="ECO:0000313" key="3">
    <source>
        <dbReference type="EMBL" id="KEH29410.1"/>
    </source>
</evidence>
<dbReference type="EC" id="2.7.11.1" evidence="4"/>
<reference evidence="3 6" key="1">
    <citation type="journal article" date="2011" name="Nature">
        <title>The Medicago genome provides insight into the evolution of rhizobial symbioses.</title>
        <authorList>
            <person name="Young N.D."/>
            <person name="Debelle F."/>
            <person name="Oldroyd G.E."/>
            <person name="Geurts R."/>
            <person name="Cannon S.B."/>
            <person name="Udvardi M.K."/>
            <person name="Benedito V.A."/>
            <person name="Mayer K.F."/>
            <person name="Gouzy J."/>
            <person name="Schoof H."/>
            <person name="Van de Peer Y."/>
            <person name="Proost S."/>
            <person name="Cook D.R."/>
            <person name="Meyers B.C."/>
            <person name="Spannagl M."/>
            <person name="Cheung F."/>
            <person name="De Mita S."/>
            <person name="Krishnakumar V."/>
            <person name="Gundlach H."/>
            <person name="Zhou S."/>
            <person name="Mudge J."/>
            <person name="Bharti A.K."/>
            <person name="Murray J.D."/>
            <person name="Naoumkina M.A."/>
            <person name="Rosen B."/>
            <person name="Silverstein K.A."/>
            <person name="Tang H."/>
            <person name="Rombauts S."/>
            <person name="Zhao P.X."/>
            <person name="Zhou P."/>
            <person name="Barbe V."/>
            <person name="Bardou P."/>
            <person name="Bechner M."/>
            <person name="Bellec A."/>
            <person name="Berger A."/>
            <person name="Berges H."/>
            <person name="Bidwell S."/>
            <person name="Bisseling T."/>
            <person name="Choisne N."/>
            <person name="Couloux A."/>
            <person name="Denny R."/>
            <person name="Deshpande S."/>
            <person name="Dai X."/>
            <person name="Doyle J.J."/>
            <person name="Dudez A.M."/>
            <person name="Farmer A.D."/>
            <person name="Fouteau S."/>
            <person name="Franken C."/>
            <person name="Gibelin C."/>
            <person name="Gish J."/>
            <person name="Goldstein S."/>
            <person name="Gonzalez A.J."/>
            <person name="Green P.J."/>
            <person name="Hallab A."/>
            <person name="Hartog M."/>
            <person name="Hua A."/>
            <person name="Humphray S.J."/>
            <person name="Jeong D.H."/>
            <person name="Jing Y."/>
            <person name="Jocker A."/>
            <person name="Kenton S.M."/>
            <person name="Kim D.J."/>
            <person name="Klee K."/>
            <person name="Lai H."/>
            <person name="Lang C."/>
            <person name="Lin S."/>
            <person name="Macmil S.L."/>
            <person name="Magdelenat G."/>
            <person name="Matthews L."/>
            <person name="McCorrison J."/>
            <person name="Monaghan E.L."/>
            <person name="Mun J.H."/>
            <person name="Najar F.Z."/>
            <person name="Nicholson C."/>
            <person name="Noirot C."/>
            <person name="O'Bleness M."/>
            <person name="Paule C.R."/>
            <person name="Poulain J."/>
            <person name="Prion F."/>
            <person name="Qin B."/>
            <person name="Qu C."/>
            <person name="Retzel E.F."/>
            <person name="Riddle C."/>
            <person name="Sallet E."/>
            <person name="Samain S."/>
            <person name="Samson N."/>
            <person name="Sanders I."/>
            <person name="Saurat O."/>
            <person name="Scarpelli C."/>
            <person name="Schiex T."/>
            <person name="Segurens B."/>
            <person name="Severin A.J."/>
            <person name="Sherrier D.J."/>
            <person name="Shi R."/>
            <person name="Sims S."/>
            <person name="Singer S.R."/>
            <person name="Sinharoy S."/>
            <person name="Sterck L."/>
            <person name="Viollet A."/>
            <person name="Wang B.B."/>
            <person name="Wang K."/>
            <person name="Wang M."/>
            <person name="Wang X."/>
            <person name="Warfsmann J."/>
            <person name="Weissenbach J."/>
            <person name="White D.D."/>
            <person name="White J.D."/>
            <person name="Wiley G.B."/>
            <person name="Wincker P."/>
            <person name="Xing Y."/>
            <person name="Yang L."/>
            <person name="Yao Z."/>
            <person name="Ying F."/>
            <person name="Zhai J."/>
            <person name="Zhou L."/>
            <person name="Zuber A."/>
            <person name="Denarie J."/>
            <person name="Dixon R.A."/>
            <person name="May G.D."/>
            <person name="Schwartz D.C."/>
            <person name="Rogers J."/>
            <person name="Quetier F."/>
            <person name="Town C.D."/>
            <person name="Roe B.A."/>
        </authorList>
    </citation>
    <scope>NUCLEOTIDE SEQUENCE [LARGE SCALE GENOMIC DNA]</scope>
    <source>
        <strain evidence="3">A17</strain>
        <strain evidence="5 6">cv. Jemalong A17</strain>
    </source>
</reference>
<dbReference type="Gramene" id="rna22002">
    <property type="protein sequence ID" value="RHN59841.1"/>
    <property type="gene ID" value="gene22002"/>
</dbReference>
<organism evidence="3 6">
    <name type="scientific">Medicago truncatula</name>
    <name type="common">Barrel medic</name>
    <name type="synonym">Medicago tribuloides</name>
    <dbReference type="NCBI Taxonomy" id="3880"/>
    <lineage>
        <taxon>Eukaryota</taxon>
        <taxon>Viridiplantae</taxon>
        <taxon>Streptophyta</taxon>
        <taxon>Embryophyta</taxon>
        <taxon>Tracheophyta</taxon>
        <taxon>Spermatophyta</taxon>
        <taxon>Magnoliopsida</taxon>
        <taxon>eudicotyledons</taxon>
        <taxon>Gunneridae</taxon>
        <taxon>Pentapetalae</taxon>
        <taxon>rosids</taxon>
        <taxon>fabids</taxon>
        <taxon>Fabales</taxon>
        <taxon>Fabaceae</taxon>
        <taxon>Papilionoideae</taxon>
        <taxon>50 kb inversion clade</taxon>
        <taxon>NPAAA clade</taxon>
        <taxon>Hologalegina</taxon>
        <taxon>IRL clade</taxon>
        <taxon>Trifolieae</taxon>
        <taxon>Medicago</taxon>
    </lineage>
</organism>
<dbReference type="AlphaFoldDB" id="A0A072UU80"/>
<dbReference type="EnsemblPlants" id="KEH29410">
    <property type="protein sequence ID" value="KEH29410"/>
    <property type="gene ID" value="MTR_4g036445"/>
</dbReference>
<keyword evidence="6" id="KW-1185">Reference proteome</keyword>
<dbReference type="CDD" id="cd05162">
    <property type="entry name" value="PWWP"/>
    <property type="match status" value="1"/>
</dbReference>
<keyword evidence="4" id="KW-0723">Serine/threonine-protein kinase</keyword>
<dbReference type="EMBL" id="PSQE01000004">
    <property type="protein sequence ID" value="RHN59841.1"/>
    <property type="molecule type" value="Genomic_DNA"/>
</dbReference>
<dbReference type="STRING" id="3880.A0A072UU80"/>
<dbReference type="SUPFAM" id="SSF63748">
    <property type="entry name" value="Tudor/PWWP/MBT"/>
    <property type="match status" value="1"/>
</dbReference>
<dbReference type="InterPro" id="IPR000313">
    <property type="entry name" value="PWWP_dom"/>
</dbReference>
<sequence length="622" mass="69849">MEETEKGLLFTSATSEIIVAHDVNVVVGETLDGSVEFGGKVHDEVICGDSVKGAGDVTVARPVTSLLSEMLETIDSILYMPIGRNDNIDDIEEMSNFENDKFDMKSNIVDIMETIDLILNMPIGNDKVDGKANIVDEVVCGTEVEKCNAKEQIIAEKDTSGVSALNAEQSDLLKRMLIDVEDQQGTERSKTMEQTAKVKGLSAAIGSEEIFDVNAIVEKDTQISEQWSHVPLHDGKEKLGEESNMMQKVVEKECVSKQIGSDGGQEIEEEFNEAGKRKPTNGKAVKHALVKPGSSETVHQSRYLLPTVKKEGEFSFSDMVWGKVKTYPWWPGQIFDPSDASERAMKHYKKDCYFVAYFGDRSFAWNEASKLKDFRAHFSTMEKQRSRSKSFQNAIDCALDEVSRRVEYGLACSCIPKDTYDMIKSQTVDNTGIRQEISITRGVDESQNVDSFSPMKLIEYVKTQSKLPTSGLDRLELVIAKAQLLAFNRFKSFSCLPEIQRCGGVDKDNLLFVDDEQDLCEVIEHATLVVNTEDQAGPRNLKNQSSTHQKRKCNFKDTMHPAKKEKRMSDPMNVTPDSRDRDCWTPNQLVSPEHSKRRSAMDHFDDDFEMQIGKKTISGMQR</sequence>
<dbReference type="HOGENOM" id="CLU_439671_0_0_1"/>
<dbReference type="Gene3D" id="2.30.30.140">
    <property type="match status" value="1"/>
</dbReference>
<evidence type="ECO:0000313" key="4">
    <source>
        <dbReference type="EMBL" id="RHN59841.1"/>
    </source>
</evidence>
<dbReference type="EMBL" id="CM001220">
    <property type="protein sequence ID" value="KEH29410.1"/>
    <property type="molecule type" value="Genomic_DNA"/>
</dbReference>
<reference evidence="3 6" key="2">
    <citation type="journal article" date="2014" name="BMC Genomics">
        <title>An improved genome release (version Mt4.0) for the model legume Medicago truncatula.</title>
        <authorList>
            <person name="Tang H."/>
            <person name="Krishnakumar V."/>
            <person name="Bidwell S."/>
            <person name="Rosen B."/>
            <person name="Chan A."/>
            <person name="Zhou S."/>
            <person name="Gentzbittel L."/>
            <person name="Childs K.L."/>
            <person name="Yandell M."/>
            <person name="Gundlach H."/>
            <person name="Mayer K.F."/>
            <person name="Schwartz D.C."/>
            <person name="Town C.D."/>
        </authorList>
    </citation>
    <scope>GENOME REANNOTATION</scope>
    <source>
        <strain evidence="3">A17</strain>
        <strain evidence="5 6">cv. Jemalong A17</strain>
    </source>
</reference>
<dbReference type="GO" id="GO:0004674">
    <property type="term" value="F:protein serine/threonine kinase activity"/>
    <property type="evidence" value="ECO:0007669"/>
    <property type="project" value="UniProtKB-KW"/>
</dbReference>
<name>A0A072UU80_MEDTR</name>
<reference evidence="5" key="3">
    <citation type="submission" date="2015-04" db="UniProtKB">
        <authorList>
            <consortium name="EnsemblPlants"/>
        </authorList>
    </citation>
    <scope>IDENTIFICATION</scope>
    <source>
        <strain evidence="5">cv. Jemalong A17</strain>
    </source>
</reference>
<evidence type="ECO:0000313" key="5">
    <source>
        <dbReference type="EnsemblPlants" id="KEH29410"/>
    </source>
</evidence>
<keyword evidence="4" id="KW-0808">Transferase</keyword>
<dbReference type="SMART" id="SM00293">
    <property type="entry name" value="PWWP"/>
    <property type="match status" value="1"/>
</dbReference>
<feature type="region of interest" description="Disordered" evidence="1">
    <location>
        <begin position="536"/>
        <end position="607"/>
    </location>
</feature>
<proteinExistence type="predicted"/>
<evidence type="ECO:0000313" key="7">
    <source>
        <dbReference type="Proteomes" id="UP000265566"/>
    </source>
</evidence>
<gene>
    <name evidence="5" type="primary">25491880</name>
    <name evidence="3" type="ordered locus">MTR_4g036445</name>
    <name evidence="4" type="ORF">MtrunA17_Chr4g0018601</name>
</gene>
<dbReference type="PROSITE" id="PS50812">
    <property type="entry name" value="PWWP"/>
    <property type="match status" value="1"/>
</dbReference>
<dbReference type="Proteomes" id="UP000002051">
    <property type="component" value="Chromosome 4"/>
</dbReference>
<feature type="domain" description="PWWP" evidence="2">
    <location>
        <begin position="316"/>
        <end position="371"/>
    </location>
</feature>
<reference evidence="4" key="5">
    <citation type="journal article" date="2018" name="Nat. Plants">
        <title>Whole-genome landscape of Medicago truncatula symbiotic genes.</title>
        <authorList>
            <person name="Pecrix Y."/>
            <person name="Gamas P."/>
            <person name="Carrere S."/>
        </authorList>
    </citation>
    <scope>NUCLEOTIDE SEQUENCE</scope>
    <source>
        <tissue evidence="4">Leaves</tissue>
    </source>
</reference>
<dbReference type="InterPro" id="IPR053063">
    <property type="entry name" value="PWWP_domain_containing_PDP"/>
</dbReference>
<keyword evidence="4" id="KW-0418">Kinase</keyword>
<evidence type="ECO:0000313" key="6">
    <source>
        <dbReference type="Proteomes" id="UP000002051"/>
    </source>
</evidence>
<evidence type="ECO:0000256" key="1">
    <source>
        <dbReference type="SAM" id="MobiDB-lite"/>
    </source>
</evidence>
<dbReference type="OrthoDB" id="62853at2759"/>
<accession>A0A072UU80</accession>
<protein>
    <submittedName>
        <fullName evidence="3">PWWP domain protein</fullName>
    </submittedName>
    <submittedName>
        <fullName evidence="4">Putative non-specific serine/threonine protein kinase</fullName>
        <ecNumber evidence="4">2.7.11.1</ecNumber>
    </submittedName>
</protein>
<evidence type="ECO:0000259" key="2">
    <source>
        <dbReference type="PROSITE" id="PS50812"/>
    </source>
</evidence>
<dbReference type="PANTHER" id="PTHR42851:SF4">
    <property type="entry name" value="PWWP DOMAIN-CONTAINING PROTEIN"/>
    <property type="match status" value="1"/>
</dbReference>
<dbReference type="KEGG" id="mtr:25491880"/>
<dbReference type="Pfam" id="PF00855">
    <property type="entry name" value="PWWP"/>
    <property type="match status" value="1"/>
</dbReference>
<dbReference type="PANTHER" id="PTHR42851">
    <property type="entry name" value="ALDOLASE-RELATED"/>
    <property type="match status" value="1"/>
</dbReference>
<dbReference type="Proteomes" id="UP000265566">
    <property type="component" value="Chromosome 4"/>
</dbReference>
<reference evidence="7" key="4">
    <citation type="journal article" date="2018" name="Nat. Plants">
        <title>Whole-genome landscape of Medicago truncatula symbiotic genes.</title>
        <authorList>
            <person name="Pecrix Y."/>
            <person name="Staton S.E."/>
            <person name="Sallet E."/>
            <person name="Lelandais-Briere C."/>
            <person name="Moreau S."/>
            <person name="Carrere S."/>
            <person name="Blein T."/>
            <person name="Jardinaud M.F."/>
            <person name="Latrasse D."/>
            <person name="Zouine M."/>
            <person name="Zahm M."/>
            <person name="Kreplak J."/>
            <person name="Mayjonade B."/>
            <person name="Satge C."/>
            <person name="Perez M."/>
            <person name="Cauet S."/>
            <person name="Marande W."/>
            <person name="Chantry-Darmon C."/>
            <person name="Lopez-Roques C."/>
            <person name="Bouchez O."/>
            <person name="Berard A."/>
            <person name="Debelle F."/>
            <person name="Munos S."/>
            <person name="Bendahmane A."/>
            <person name="Berges H."/>
            <person name="Niebel A."/>
            <person name="Buitink J."/>
            <person name="Frugier F."/>
            <person name="Benhamed M."/>
            <person name="Crespi M."/>
            <person name="Gouzy J."/>
            <person name="Gamas P."/>
        </authorList>
    </citation>
    <scope>NUCLEOTIDE SEQUENCE [LARGE SCALE GENOMIC DNA]</scope>
    <source>
        <strain evidence="7">cv. Jemalong A17</strain>
    </source>
</reference>